<organism evidence="1 2">
    <name type="scientific">Pseudo-nitzschia multistriata</name>
    <dbReference type="NCBI Taxonomy" id="183589"/>
    <lineage>
        <taxon>Eukaryota</taxon>
        <taxon>Sar</taxon>
        <taxon>Stramenopiles</taxon>
        <taxon>Ochrophyta</taxon>
        <taxon>Bacillariophyta</taxon>
        <taxon>Bacillariophyceae</taxon>
        <taxon>Bacillariophycidae</taxon>
        <taxon>Bacillariales</taxon>
        <taxon>Bacillariaceae</taxon>
        <taxon>Pseudo-nitzschia</taxon>
    </lineage>
</organism>
<sequence>MAEMDQVGVSVVKEEVLLKATGYARSDSNGYRKATKELIKQLCYVTRTTKNKVTTYSLTEEGRKHLVDTGLIVVAAEPLNNEEVHAHFKEILKKSVKAPESKLEKVFETLGKGDWHTTKDLVNVAGYTRSDSSGYKNIMSGMRTLGLLEKSGSKVRFSDKAFRFGRP</sequence>
<name>A0A448YV00_9STRA</name>
<keyword evidence="2" id="KW-1185">Reference proteome</keyword>
<dbReference type="AlphaFoldDB" id="A0A448YV00"/>
<protein>
    <submittedName>
        <fullName evidence="1">Uncharacterized protein</fullName>
    </submittedName>
</protein>
<evidence type="ECO:0000313" key="1">
    <source>
        <dbReference type="EMBL" id="VEU33579.1"/>
    </source>
</evidence>
<reference evidence="1 2" key="1">
    <citation type="submission" date="2019-01" db="EMBL/GenBank/DDBJ databases">
        <authorList>
            <person name="Ferrante I. M."/>
        </authorList>
    </citation>
    <scope>NUCLEOTIDE SEQUENCE [LARGE SCALE GENOMIC DNA]</scope>
    <source>
        <strain evidence="1 2">B856</strain>
    </source>
</reference>
<gene>
    <name evidence="1" type="ORF">PSNMU_V1.4_AUG-EV-PASAV3_0000070</name>
</gene>
<accession>A0A448YV00</accession>
<evidence type="ECO:0000313" key="2">
    <source>
        <dbReference type="Proteomes" id="UP000291116"/>
    </source>
</evidence>
<dbReference type="Proteomes" id="UP000291116">
    <property type="component" value="Unassembled WGS sequence"/>
</dbReference>
<dbReference type="OrthoDB" id="10398942at2759"/>
<proteinExistence type="predicted"/>
<dbReference type="EMBL" id="CAACVS010000003">
    <property type="protein sequence ID" value="VEU33579.1"/>
    <property type="molecule type" value="Genomic_DNA"/>
</dbReference>